<dbReference type="SUPFAM" id="SSF49764">
    <property type="entry name" value="HSP20-like chaperones"/>
    <property type="match status" value="1"/>
</dbReference>
<dbReference type="Pfam" id="PF00011">
    <property type="entry name" value="HSP20"/>
    <property type="match status" value="1"/>
</dbReference>
<evidence type="ECO:0000313" key="3">
    <source>
        <dbReference type="Proteomes" id="UP000002282"/>
    </source>
</evidence>
<accession>A0A0R1DQD5</accession>
<feature type="domain" description="SHSP" evidence="1">
    <location>
        <begin position="63"/>
        <end position="130"/>
    </location>
</feature>
<reference evidence="2 3" key="1">
    <citation type="journal article" date="2007" name="Nature">
        <title>Evolution of genes and genomes on the Drosophila phylogeny.</title>
        <authorList>
            <consortium name="Drosophila 12 Genomes Consortium"/>
            <person name="Clark A.G."/>
            <person name="Eisen M.B."/>
            <person name="Smith D.R."/>
            <person name="Bergman C.M."/>
            <person name="Oliver B."/>
            <person name="Markow T.A."/>
            <person name="Kaufman T.C."/>
            <person name="Kellis M."/>
            <person name="Gelbart W."/>
            <person name="Iyer V.N."/>
            <person name="Pollard D.A."/>
            <person name="Sackton T.B."/>
            <person name="Larracuente A.M."/>
            <person name="Singh N.D."/>
            <person name="Abad J.P."/>
            <person name="Abt D.N."/>
            <person name="Adryan B."/>
            <person name="Aguade M."/>
            <person name="Akashi H."/>
            <person name="Anderson W.W."/>
            <person name="Aquadro C.F."/>
            <person name="Ardell D.H."/>
            <person name="Arguello R."/>
            <person name="Artieri C.G."/>
            <person name="Barbash D.A."/>
            <person name="Barker D."/>
            <person name="Barsanti P."/>
            <person name="Batterham P."/>
            <person name="Batzoglou S."/>
            <person name="Begun D."/>
            <person name="Bhutkar A."/>
            <person name="Blanco E."/>
            <person name="Bosak S.A."/>
            <person name="Bradley R.K."/>
            <person name="Brand A.D."/>
            <person name="Brent M.R."/>
            <person name="Brooks A.N."/>
            <person name="Brown R.H."/>
            <person name="Butlin R.K."/>
            <person name="Caggese C."/>
            <person name="Calvi B.R."/>
            <person name="Bernardo de Carvalho A."/>
            <person name="Caspi A."/>
            <person name="Castrezana S."/>
            <person name="Celniker S.E."/>
            <person name="Chang J.L."/>
            <person name="Chapple C."/>
            <person name="Chatterji S."/>
            <person name="Chinwalla A."/>
            <person name="Civetta A."/>
            <person name="Clifton S.W."/>
            <person name="Comeron J.M."/>
            <person name="Costello J.C."/>
            <person name="Coyne J.A."/>
            <person name="Daub J."/>
            <person name="David R.G."/>
            <person name="Delcher A.L."/>
            <person name="Delehaunty K."/>
            <person name="Do C.B."/>
            <person name="Ebling H."/>
            <person name="Edwards K."/>
            <person name="Eickbush T."/>
            <person name="Evans J.D."/>
            <person name="Filipski A."/>
            <person name="Findeiss S."/>
            <person name="Freyhult E."/>
            <person name="Fulton L."/>
            <person name="Fulton R."/>
            <person name="Garcia A.C."/>
            <person name="Gardiner A."/>
            <person name="Garfield D.A."/>
            <person name="Garvin B.E."/>
            <person name="Gibson G."/>
            <person name="Gilbert D."/>
            <person name="Gnerre S."/>
            <person name="Godfrey J."/>
            <person name="Good R."/>
            <person name="Gotea V."/>
            <person name="Gravely B."/>
            <person name="Greenberg A.J."/>
            <person name="Griffiths-Jones S."/>
            <person name="Gross S."/>
            <person name="Guigo R."/>
            <person name="Gustafson E.A."/>
            <person name="Haerty W."/>
            <person name="Hahn M.W."/>
            <person name="Halligan D.L."/>
            <person name="Halpern A.L."/>
            <person name="Halter G.M."/>
            <person name="Han M.V."/>
            <person name="Heger A."/>
            <person name="Hillier L."/>
            <person name="Hinrichs A.S."/>
            <person name="Holmes I."/>
            <person name="Hoskins R.A."/>
            <person name="Hubisz M.J."/>
            <person name="Hultmark D."/>
            <person name="Huntley M.A."/>
            <person name="Jaffe D.B."/>
            <person name="Jagadeeshan S."/>
            <person name="Jeck W.R."/>
            <person name="Johnson J."/>
            <person name="Jones C.D."/>
            <person name="Jordan W.C."/>
            <person name="Karpen G.H."/>
            <person name="Kataoka E."/>
            <person name="Keightley P.D."/>
            <person name="Kheradpour P."/>
            <person name="Kirkness E.F."/>
            <person name="Koerich L.B."/>
            <person name="Kristiansen K."/>
            <person name="Kudrna D."/>
            <person name="Kulathinal R.J."/>
            <person name="Kumar S."/>
            <person name="Kwok R."/>
            <person name="Lander E."/>
            <person name="Langley C.H."/>
            <person name="Lapoint R."/>
            <person name="Lazzaro B.P."/>
            <person name="Lee S.J."/>
            <person name="Levesque L."/>
            <person name="Li R."/>
            <person name="Lin C.F."/>
            <person name="Lin M.F."/>
            <person name="Lindblad-Toh K."/>
            <person name="Llopart A."/>
            <person name="Long M."/>
            <person name="Low L."/>
            <person name="Lozovsky E."/>
            <person name="Lu J."/>
            <person name="Luo M."/>
            <person name="Machado C.A."/>
            <person name="Makalowski W."/>
            <person name="Marzo M."/>
            <person name="Matsuda M."/>
            <person name="Matzkin L."/>
            <person name="McAllister B."/>
            <person name="McBride C.S."/>
            <person name="McKernan B."/>
            <person name="McKernan K."/>
            <person name="Mendez-Lago M."/>
            <person name="Minx P."/>
            <person name="Mollenhauer M.U."/>
            <person name="Montooth K."/>
            <person name="Mount S.M."/>
            <person name="Mu X."/>
            <person name="Myers E."/>
            <person name="Negre B."/>
            <person name="Newfeld S."/>
            <person name="Nielsen R."/>
            <person name="Noor M.A."/>
            <person name="O'Grady P."/>
            <person name="Pachter L."/>
            <person name="Papaceit M."/>
            <person name="Parisi M.J."/>
            <person name="Parisi M."/>
            <person name="Parts L."/>
            <person name="Pedersen J.S."/>
            <person name="Pesole G."/>
            <person name="Phillippy A.M."/>
            <person name="Ponting C.P."/>
            <person name="Pop M."/>
            <person name="Porcelli D."/>
            <person name="Powell J.R."/>
            <person name="Prohaska S."/>
            <person name="Pruitt K."/>
            <person name="Puig M."/>
            <person name="Quesneville H."/>
            <person name="Ram K.R."/>
            <person name="Rand D."/>
            <person name="Rasmussen M.D."/>
            <person name="Reed L.K."/>
            <person name="Reenan R."/>
            <person name="Reily A."/>
            <person name="Remington K.A."/>
            <person name="Rieger T.T."/>
            <person name="Ritchie M.G."/>
            <person name="Robin C."/>
            <person name="Rogers Y.H."/>
            <person name="Rohde C."/>
            <person name="Rozas J."/>
            <person name="Rubenfield M.J."/>
            <person name="Ruiz A."/>
            <person name="Russo S."/>
            <person name="Salzberg S.L."/>
            <person name="Sanchez-Gracia A."/>
            <person name="Saranga D.J."/>
            <person name="Sato H."/>
            <person name="Schaeffer S.W."/>
            <person name="Schatz M.C."/>
            <person name="Schlenke T."/>
            <person name="Schwartz R."/>
            <person name="Segarra C."/>
            <person name="Singh R.S."/>
            <person name="Sirot L."/>
            <person name="Sirota M."/>
            <person name="Sisneros N.B."/>
            <person name="Smith C.D."/>
            <person name="Smith T.F."/>
            <person name="Spieth J."/>
            <person name="Stage D.E."/>
            <person name="Stark A."/>
            <person name="Stephan W."/>
            <person name="Strausberg R.L."/>
            <person name="Strempel S."/>
            <person name="Sturgill D."/>
            <person name="Sutton G."/>
            <person name="Sutton G.G."/>
            <person name="Tao W."/>
            <person name="Teichmann S."/>
            <person name="Tobari Y.N."/>
            <person name="Tomimura Y."/>
            <person name="Tsolas J.M."/>
            <person name="Valente V.L."/>
            <person name="Venter E."/>
            <person name="Venter J.C."/>
            <person name="Vicario S."/>
            <person name="Vieira F.G."/>
            <person name="Vilella A.J."/>
            <person name="Villasante A."/>
            <person name="Walenz B."/>
            <person name="Wang J."/>
            <person name="Wasserman M."/>
            <person name="Watts T."/>
            <person name="Wilson D."/>
            <person name="Wilson R.K."/>
            <person name="Wing R.A."/>
            <person name="Wolfner M.F."/>
            <person name="Wong A."/>
            <person name="Wong G.K."/>
            <person name="Wu C.I."/>
            <person name="Wu G."/>
            <person name="Yamamoto D."/>
            <person name="Yang H.P."/>
            <person name="Yang S.P."/>
            <person name="Yorke J.A."/>
            <person name="Yoshida K."/>
            <person name="Zdobnov E."/>
            <person name="Zhang P."/>
            <person name="Zhang Y."/>
            <person name="Zimin A.V."/>
            <person name="Baldwin J."/>
            <person name="Abdouelleil A."/>
            <person name="Abdulkadir J."/>
            <person name="Abebe A."/>
            <person name="Abera B."/>
            <person name="Abreu J."/>
            <person name="Acer S.C."/>
            <person name="Aftuck L."/>
            <person name="Alexander A."/>
            <person name="An P."/>
            <person name="Anderson E."/>
            <person name="Anderson S."/>
            <person name="Arachi H."/>
            <person name="Azer M."/>
            <person name="Bachantsang P."/>
            <person name="Barry A."/>
            <person name="Bayul T."/>
            <person name="Berlin A."/>
            <person name="Bessette D."/>
            <person name="Bloom T."/>
            <person name="Blye J."/>
            <person name="Boguslavskiy L."/>
            <person name="Bonnet C."/>
            <person name="Boukhgalter B."/>
            <person name="Bourzgui I."/>
            <person name="Brown A."/>
            <person name="Cahill P."/>
            <person name="Channer S."/>
            <person name="Cheshatsang Y."/>
            <person name="Chuda L."/>
            <person name="Citroen M."/>
            <person name="Collymore A."/>
            <person name="Cooke P."/>
            <person name="Costello M."/>
            <person name="D'Aco K."/>
            <person name="Daza R."/>
            <person name="De Haan G."/>
            <person name="DeGray S."/>
            <person name="DeMaso C."/>
            <person name="Dhargay N."/>
            <person name="Dooley K."/>
            <person name="Dooley E."/>
            <person name="Doricent M."/>
            <person name="Dorje P."/>
            <person name="Dorjee K."/>
            <person name="Dupes A."/>
            <person name="Elong R."/>
            <person name="Falk J."/>
            <person name="Farina A."/>
            <person name="Faro S."/>
            <person name="Ferguson D."/>
            <person name="Fisher S."/>
            <person name="Foley C.D."/>
            <person name="Franke A."/>
            <person name="Friedrich D."/>
            <person name="Gadbois L."/>
            <person name="Gearin G."/>
            <person name="Gearin C.R."/>
            <person name="Giannoukos G."/>
            <person name="Goode T."/>
            <person name="Graham J."/>
            <person name="Grandbois E."/>
            <person name="Grewal S."/>
            <person name="Gyaltsen K."/>
            <person name="Hafez N."/>
            <person name="Hagos B."/>
            <person name="Hall J."/>
            <person name="Henson C."/>
            <person name="Hollinger A."/>
            <person name="Honan T."/>
            <person name="Huard M.D."/>
            <person name="Hughes L."/>
            <person name="Hurhula B."/>
            <person name="Husby M.E."/>
            <person name="Kamat A."/>
            <person name="Kanga B."/>
            <person name="Kashin S."/>
            <person name="Khazanovich D."/>
            <person name="Kisner P."/>
            <person name="Lance K."/>
            <person name="Lara M."/>
            <person name="Lee W."/>
            <person name="Lennon N."/>
            <person name="Letendre F."/>
            <person name="LeVine R."/>
            <person name="Lipovsky A."/>
            <person name="Liu X."/>
            <person name="Liu J."/>
            <person name="Liu S."/>
            <person name="Lokyitsang T."/>
            <person name="Lokyitsang Y."/>
            <person name="Lubonja R."/>
            <person name="Lui A."/>
            <person name="MacDonald P."/>
            <person name="Magnisalis V."/>
            <person name="Maru K."/>
            <person name="Matthews C."/>
            <person name="McCusker W."/>
            <person name="McDonough S."/>
            <person name="Mehta T."/>
            <person name="Meldrim J."/>
            <person name="Meneus L."/>
            <person name="Mihai O."/>
            <person name="Mihalev A."/>
            <person name="Mihova T."/>
            <person name="Mittelman R."/>
            <person name="Mlenga V."/>
            <person name="Montmayeur A."/>
            <person name="Mulrain L."/>
            <person name="Navidi A."/>
            <person name="Naylor J."/>
            <person name="Negash T."/>
            <person name="Nguyen T."/>
            <person name="Nguyen N."/>
            <person name="Nicol R."/>
            <person name="Norbu C."/>
            <person name="Norbu N."/>
            <person name="Novod N."/>
            <person name="O'Neill B."/>
            <person name="Osman S."/>
            <person name="Markiewicz E."/>
            <person name="Oyono O.L."/>
            <person name="Patti C."/>
            <person name="Phunkhang P."/>
            <person name="Pierre F."/>
            <person name="Priest M."/>
            <person name="Raghuraman S."/>
            <person name="Rege F."/>
            <person name="Reyes R."/>
            <person name="Rise C."/>
            <person name="Rogov P."/>
            <person name="Ross K."/>
            <person name="Ryan E."/>
            <person name="Settipalli S."/>
            <person name="Shea T."/>
            <person name="Sherpa N."/>
            <person name="Shi L."/>
            <person name="Shih D."/>
            <person name="Sparrow T."/>
            <person name="Spaulding J."/>
            <person name="Stalker J."/>
            <person name="Stange-Thomann N."/>
            <person name="Stavropoulos S."/>
            <person name="Stone C."/>
            <person name="Strader C."/>
            <person name="Tesfaye S."/>
            <person name="Thomson T."/>
            <person name="Thoulutsang Y."/>
            <person name="Thoulutsang D."/>
            <person name="Topham K."/>
            <person name="Topping I."/>
            <person name="Tsamla T."/>
            <person name="Vassiliev H."/>
            <person name="Vo A."/>
            <person name="Wangchuk T."/>
            <person name="Wangdi T."/>
            <person name="Weiand M."/>
            <person name="Wilkinson J."/>
            <person name="Wilson A."/>
            <person name="Yadav S."/>
            <person name="Young G."/>
            <person name="Yu Q."/>
            <person name="Zembek L."/>
            <person name="Zhong D."/>
            <person name="Zimmer A."/>
            <person name="Zwirko Z."/>
            <person name="Jaffe D.B."/>
            <person name="Alvarez P."/>
            <person name="Brockman W."/>
            <person name="Butler J."/>
            <person name="Chin C."/>
            <person name="Gnerre S."/>
            <person name="Grabherr M."/>
            <person name="Kleber M."/>
            <person name="Mauceli E."/>
            <person name="MacCallum I."/>
        </authorList>
    </citation>
    <scope>NUCLEOTIDE SEQUENCE [LARGE SCALE GENOMIC DNA]</scope>
    <source>
        <strain evidence="3">Tai18E2 / Tucson 14021-0261.01</strain>
    </source>
</reference>
<evidence type="ECO:0000259" key="1">
    <source>
        <dbReference type="Pfam" id="PF00011"/>
    </source>
</evidence>
<dbReference type="KEGG" id="dya:Dyak_GE27947"/>
<organism evidence="2 3">
    <name type="scientific">Drosophila yakuba</name>
    <name type="common">Fruit fly</name>
    <dbReference type="NCBI Taxonomy" id="7245"/>
    <lineage>
        <taxon>Eukaryota</taxon>
        <taxon>Metazoa</taxon>
        <taxon>Ecdysozoa</taxon>
        <taxon>Arthropoda</taxon>
        <taxon>Hexapoda</taxon>
        <taxon>Insecta</taxon>
        <taxon>Pterygota</taxon>
        <taxon>Neoptera</taxon>
        <taxon>Endopterygota</taxon>
        <taxon>Diptera</taxon>
        <taxon>Brachycera</taxon>
        <taxon>Muscomorpha</taxon>
        <taxon>Ephydroidea</taxon>
        <taxon>Drosophilidae</taxon>
        <taxon>Drosophila</taxon>
        <taxon>Sophophora</taxon>
    </lineage>
</organism>
<reference evidence="2 3" key="2">
    <citation type="journal article" date="2007" name="PLoS Biol.">
        <title>Principles of genome evolution in the Drosophila melanogaster species group.</title>
        <authorList>
            <person name="Ranz J.M."/>
            <person name="Maurin D."/>
            <person name="Chan Y.S."/>
            <person name="von Grotthuss M."/>
            <person name="Hillier L.W."/>
            <person name="Roote J."/>
            <person name="Ashburner M."/>
            <person name="Bergman C.M."/>
        </authorList>
    </citation>
    <scope>NUCLEOTIDE SEQUENCE [LARGE SCALE GENOMIC DNA]</scope>
    <source>
        <strain evidence="3">Tai18E2 / Tucson 14021-0261.01</strain>
    </source>
</reference>
<dbReference type="Gene3D" id="2.60.40.790">
    <property type="match status" value="1"/>
</dbReference>
<protein>
    <recommendedName>
        <fullName evidence="1">SHSP domain-containing protein</fullName>
    </recommendedName>
</protein>
<dbReference type="EMBL" id="CM000157">
    <property type="protein sequence ID" value="KRJ97145.1"/>
    <property type="molecule type" value="Genomic_DNA"/>
</dbReference>
<dbReference type="InterPro" id="IPR002068">
    <property type="entry name" value="A-crystallin/Hsp20_dom"/>
</dbReference>
<proteinExistence type="predicted"/>
<gene>
    <name evidence="2" type="primary">Dyak\GE27947</name>
    <name evidence="2" type="synonym">GE27947</name>
    <name evidence="2" type="ORF">Dyak_GE27947</name>
</gene>
<dbReference type="Proteomes" id="UP000002282">
    <property type="component" value="Chromosome 2L"/>
</dbReference>
<name>A0A0R1DQD5_DROYA</name>
<keyword evidence="3" id="KW-1185">Reference proteome</keyword>
<dbReference type="InterPro" id="IPR008978">
    <property type="entry name" value="HSP20-like_chaperone"/>
</dbReference>
<dbReference type="OrthoDB" id="7858794at2759"/>
<evidence type="ECO:0000313" key="2">
    <source>
        <dbReference type="EMBL" id="KRJ97145.1"/>
    </source>
</evidence>
<sequence>MFAQKHKSLISDAQVFKTMQSEYEPRVNQLEKDVYECCRMLNQVEKAKDNTTIWKNPREVEKYVSWEFDMRDFPMENIRIQLKNELVYVRAYYKNLNIRREIIMPQNVDTSKLTAMLTPCGILTISVPIVQLISEDEVLNYSI</sequence>
<dbReference type="AlphaFoldDB" id="A0A0R1DQD5"/>